<feature type="domain" description="DAD" evidence="3">
    <location>
        <begin position="523"/>
        <end position="559"/>
    </location>
</feature>
<dbReference type="PROSITE" id="PS51231">
    <property type="entry name" value="DAD"/>
    <property type="match status" value="1"/>
</dbReference>
<proteinExistence type="predicted"/>
<keyword evidence="6" id="KW-1185">Reference proteome</keyword>
<sequence length="577" mass="67238">MPYNKSRTTLQYWVLLDRIIQQLVLQTDKGEDPDVAPLEDFNLKNIGRMLVKENEVKQWKEQADEMRKEHQKLQQRLEKKERECEVKNKEKEEMMETLNKMKTKLERESHEHKQAKQQVEELTARLQQLSSKVFSPLRAQVFQEDLQSPLVVSFHVKPSYCLGVFLQKEAGEAESVKKVKELSVIDGRRAHNCNILLSRLKMTNEEICQAVLSMDDQEELPKDMLEQLLRFVPEKSDVDLLEEHKHELDRMARADRFLYDMSRINHYQQRLQTLHFKKKFTDRMAEVKPKIRALSLASTEVVQSQALRQLLQVVLALGNYMNKGQRGNAYGFKVSSLNKMVDTKSSNDRNITLLHYMITVLEKKFPAATSFSKDLENIPEASKVNMTELEKEINILRSGLKSIEAELQYQQTQSSQRPVDKFVSVVSQFITVASFTFSDVEDSLREAKDLFAKALTHFGEDSSNQQPDDFFGIFNTFLSAYSVARQDNEDMARRQEEEKKRALVEAQMKKDREQRMRKAKSVEEEEGGEFDDLVSALRSGEVFDKNLSKLNSKRQRKAKELGSRQRPMSTFNQYQDR</sequence>
<dbReference type="InterPro" id="IPR051425">
    <property type="entry name" value="Formin_Homology"/>
</dbReference>
<keyword evidence="1" id="KW-0175">Coiled coil</keyword>
<dbReference type="PANTHER" id="PTHR45725">
    <property type="entry name" value="FORMIN HOMOLOGY 2 FAMILY MEMBER"/>
    <property type="match status" value="1"/>
</dbReference>
<dbReference type="SUPFAM" id="SSF101447">
    <property type="entry name" value="Formin homology 2 domain (FH2 domain)"/>
    <property type="match status" value="1"/>
</dbReference>
<dbReference type="SMART" id="SM00498">
    <property type="entry name" value="FH2"/>
    <property type="match status" value="1"/>
</dbReference>
<name>A0ABV0WKS7_9TELE</name>
<feature type="compositionally biased region" description="Polar residues" evidence="2">
    <location>
        <begin position="566"/>
        <end position="577"/>
    </location>
</feature>
<dbReference type="Proteomes" id="UP001444071">
    <property type="component" value="Unassembled WGS sequence"/>
</dbReference>
<accession>A0ABV0WKS7</accession>
<evidence type="ECO:0000256" key="1">
    <source>
        <dbReference type="SAM" id="Coils"/>
    </source>
</evidence>
<dbReference type="InterPro" id="IPR042201">
    <property type="entry name" value="FH2_Formin_sf"/>
</dbReference>
<evidence type="ECO:0000313" key="5">
    <source>
        <dbReference type="EMBL" id="MEQ2269458.1"/>
    </source>
</evidence>
<dbReference type="PANTHER" id="PTHR45725:SF16">
    <property type="entry name" value="DISHEVELED-ASSOCIATED ACTIVATOR OF MORPHOGENESIS 1"/>
    <property type="match status" value="1"/>
</dbReference>
<reference evidence="5 6" key="1">
    <citation type="submission" date="2021-06" db="EMBL/GenBank/DDBJ databases">
        <authorList>
            <person name="Palmer J.M."/>
        </authorList>
    </citation>
    <scope>NUCLEOTIDE SEQUENCE [LARGE SCALE GENOMIC DNA]</scope>
    <source>
        <strain evidence="5 6">XR_2019</strain>
        <tissue evidence="5">Muscle</tissue>
    </source>
</reference>
<dbReference type="InterPro" id="IPR014767">
    <property type="entry name" value="DAD_dom"/>
</dbReference>
<dbReference type="Gene3D" id="1.10.238.150">
    <property type="entry name" value="Formin, FH3 diaphanous domain"/>
    <property type="match status" value="1"/>
</dbReference>
<dbReference type="Gene3D" id="1.20.58.2220">
    <property type="entry name" value="Formin, FH2 domain"/>
    <property type="match status" value="1"/>
</dbReference>
<evidence type="ECO:0000313" key="6">
    <source>
        <dbReference type="Proteomes" id="UP001444071"/>
    </source>
</evidence>
<evidence type="ECO:0000259" key="3">
    <source>
        <dbReference type="PROSITE" id="PS51231"/>
    </source>
</evidence>
<comment type="caution">
    <text evidence="5">The sequence shown here is derived from an EMBL/GenBank/DDBJ whole genome shotgun (WGS) entry which is preliminary data.</text>
</comment>
<organism evidence="5 6">
    <name type="scientific">Xenotaenia resolanae</name>
    <dbReference type="NCBI Taxonomy" id="208358"/>
    <lineage>
        <taxon>Eukaryota</taxon>
        <taxon>Metazoa</taxon>
        <taxon>Chordata</taxon>
        <taxon>Craniata</taxon>
        <taxon>Vertebrata</taxon>
        <taxon>Euteleostomi</taxon>
        <taxon>Actinopterygii</taxon>
        <taxon>Neopterygii</taxon>
        <taxon>Teleostei</taxon>
        <taxon>Neoteleostei</taxon>
        <taxon>Acanthomorphata</taxon>
        <taxon>Ovalentaria</taxon>
        <taxon>Atherinomorphae</taxon>
        <taxon>Cyprinodontiformes</taxon>
        <taxon>Goodeidae</taxon>
        <taxon>Xenotaenia</taxon>
    </lineage>
</organism>
<dbReference type="Pfam" id="PF02181">
    <property type="entry name" value="FH2"/>
    <property type="match status" value="1"/>
</dbReference>
<evidence type="ECO:0008006" key="7">
    <source>
        <dbReference type="Google" id="ProtNLM"/>
    </source>
</evidence>
<evidence type="ECO:0000259" key="4">
    <source>
        <dbReference type="PROSITE" id="PS51444"/>
    </source>
</evidence>
<dbReference type="EMBL" id="JAHRIM010051915">
    <property type="protein sequence ID" value="MEQ2269458.1"/>
    <property type="molecule type" value="Genomic_DNA"/>
</dbReference>
<dbReference type="SUPFAM" id="SSF48371">
    <property type="entry name" value="ARM repeat"/>
    <property type="match status" value="1"/>
</dbReference>
<feature type="coiled-coil region" evidence="1">
    <location>
        <begin position="49"/>
        <end position="132"/>
    </location>
</feature>
<dbReference type="InterPro" id="IPR016024">
    <property type="entry name" value="ARM-type_fold"/>
</dbReference>
<dbReference type="PROSITE" id="PS51444">
    <property type="entry name" value="FH2"/>
    <property type="match status" value="1"/>
</dbReference>
<dbReference type="InterPro" id="IPR015425">
    <property type="entry name" value="FH2_Formin"/>
</dbReference>
<protein>
    <recommendedName>
        <fullName evidence="7">Dishevelled associated activator of morphogenesis 1b</fullName>
    </recommendedName>
</protein>
<feature type="domain" description="FH2" evidence="4">
    <location>
        <begin position="106"/>
        <end position="507"/>
    </location>
</feature>
<feature type="compositionally biased region" description="Basic and acidic residues" evidence="2">
    <location>
        <begin position="505"/>
        <end position="522"/>
    </location>
</feature>
<evidence type="ECO:0000256" key="2">
    <source>
        <dbReference type="SAM" id="MobiDB-lite"/>
    </source>
</evidence>
<gene>
    <name evidence="5" type="ORF">XENORESO_004915</name>
</gene>
<feature type="region of interest" description="Disordered" evidence="2">
    <location>
        <begin position="505"/>
        <end position="530"/>
    </location>
</feature>
<feature type="region of interest" description="Disordered" evidence="2">
    <location>
        <begin position="548"/>
        <end position="577"/>
    </location>
</feature>